<reference evidence="2" key="3">
    <citation type="submission" date="2022-08" db="EMBL/GenBank/DDBJ databases">
        <authorList>
            <person name="Magnan C."/>
        </authorList>
    </citation>
    <scope>NUCLEOTIDE SEQUENCE</scope>
    <source>
        <strain evidence="2">NSP012P</strain>
    </source>
</reference>
<dbReference type="Proteomes" id="UP001072952">
    <property type="component" value="Unassembled WGS sequence"/>
</dbReference>
<name>A0A9Q4D804_9STAP</name>
<accession>A0A9Q4D804</accession>
<reference evidence="3" key="2">
    <citation type="journal article" date="2022" name="Int. J. Mol. Sci.">
        <title>Phenotypic and genotypic virulence characterisation of Staphylococcus pettenkoferi strains isolated from human bloodstream and diabetic foot infections.</title>
        <authorList>
            <person name="Magnan C."/>
        </authorList>
    </citation>
    <scope>NUCLEOTIDE SEQUENCE</scope>
    <source>
        <strain evidence="3">NSP020P</strain>
    </source>
</reference>
<feature type="domain" description="Calcineurin-like phosphoesterase" evidence="1">
    <location>
        <begin position="4"/>
        <end position="155"/>
    </location>
</feature>
<dbReference type="GO" id="GO:0110154">
    <property type="term" value="P:RNA decapping"/>
    <property type="evidence" value="ECO:0007669"/>
    <property type="project" value="TreeGrafter"/>
</dbReference>
<dbReference type="GO" id="GO:0005737">
    <property type="term" value="C:cytoplasm"/>
    <property type="evidence" value="ECO:0007669"/>
    <property type="project" value="TreeGrafter"/>
</dbReference>
<dbReference type="Proteomes" id="UP001081438">
    <property type="component" value="Unassembled WGS sequence"/>
</dbReference>
<protein>
    <submittedName>
        <fullName evidence="3">Metallophosphoesterase</fullName>
    </submittedName>
</protein>
<dbReference type="GO" id="GO:0008803">
    <property type="term" value="F:bis(5'-nucleosyl)-tetraphosphatase (symmetrical) activity"/>
    <property type="evidence" value="ECO:0007669"/>
    <property type="project" value="TreeGrafter"/>
</dbReference>
<dbReference type="Gene3D" id="3.60.21.10">
    <property type="match status" value="1"/>
</dbReference>
<dbReference type="GO" id="GO:0016791">
    <property type="term" value="F:phosphatase activity"/>
    <property type="evidence" value="ECO:0007669"/>
    <property type="project" value="TreeGrafter"/>
</dbReference>
<dbReference type="EMBL" id="JANSLD010000040">
    <property type="protein sequence ID" value="MCY1584021.1"/>
    <property type="molecule type" value="Genomic_DNA"/>
</dbReference>
<evidence type="ECO:0000259" key="1">
    <source>
        <dbReference type="Pfam" id="PF00149"/>
    </source>
</evidence>
<evidence type="ECO:0000313" key="5">
    <source>
        <dbReference type="Proteomes" id="UP001081438"/>
    </source>
</evidence>
<dbReference type="PANTHER" id="PTHR42850:SF4">
    <property type="entry name" value="ZINC-DEPENDENT ENDOPOLYPHOSPHATASE"/>
    <property type="match status" value="1"/>
</dbReference>
<evidence type="ECO:0000313" key="3">
    <source>
        <dbReference type="EMBL" id="MCY1595849.1"/>
    </source>
</evidence>
<dbReference type="EMBL" id="JANSKX010000044">
    <property type="protein sequence ID" value="MCY1595849.1"/>
    <property type="molecule type" value="Genomic_DNA"/>
</dbReference>
<proteinExistence type="predicted"/>
<dbReference type="SUPFAM" id="SSF56300">
    <property type="entry name" value="Metallo-dependent phosphatases"/>
    <property type="match status" value="1"/>
</dbReference>
<evidence type="ECO:0000313" key="2">
    <source>
        <dbReference type="EMBL" id="MCY1584021.1"/>
    </source>
</evidence>
<dbReference type="PANTHER" id="PTHR42850">
    <property type="entry name" value="METALLOPHOSPHOESTERASE"/>
    <property type="match status" value="1"/>
</dbReference>
<sequence>MTKRLLVASDIHGHGKLLLKLLDKADFNFKKDQLVLVGDYVNNGPDSVGTLKIVKSLHEQGAIVLLGNHEMRWLQDESPRIAVWKPFLRKLPFIKVIDDYIFVHAGIESSKAIDSQSKEIVTGYRKSHFPAFHSKKMTLIHGHIPTNHLGEQKGDIHVEGNKIAIDTGAGHNDYLSLLDLKYQRHYSINIANPEYVYVKEVKLRKEI</sequence>
<comment type="caution">
    <text evidence="3">The sequence shown here is derived from an EMBL/GenBank/DDBJ whole genome shotgun (WGS) entry which is preliminary data.</text>
</comment>
<dbReference type="InterPro" id="IPR004843">
    <property type="entry name" value="Calcineurin-like_PHP"/>
</dbReference>
<organism evidence="3 5">
    <name type="scientific">Staphylococcus pettenkoferi</name>
    <dbReference type="NCBI Taxonomy" id="170573"/>
    <lineage>
        <taxon>Bacteria</taxon>
        <taxon>Bacillati</taxon>
        <taxon>Bacillota</taxon>
        <taxon>Bacilli</taxon>
        <taxon>Bacillales</taxon>
        <taxon>Staphylococcaceae</taxon>
        <taxon>Staphylococcus</taxon>
    </lineage>
</organism>
<gene>
    <name evidence="3" type="ORF">NW112_11605</name>
    <name evidence="2" type="ORF">NW133_11000</name>
</gene>
<keyword evidence="4" id="KW-1185">Reference proteome</keyword>
<dbReference type="RefSeq" id="WP_053024860.1">
    <property type="nucleotide sequence ID" value="NZ_JANSKS010000020.1"/>
</dbReference>
<dbReference type="AlphaFoldDB" id="A0A9Q4D804"/>
<dbReference type="Pfam" id="PF00149">
    <property type="entry name" value="Metallophos"/>
    <property type="match status" value="1"/>
</dbReference>
<reference evidence="2" key="1">
    <citation type="journal article" date="2022" name="Int. J. Mol. Sci.">
        <title>Phenotypic and Genotypic Virulence Characterisation of Staphylococcus pettenkoferi Strains Isolated from Human Bloodstream and Diabetic Foot Infections.</title>
        <authorList>
            <person name="Magnan C."/>
            <person name="Ahmad-Mansour N."/>
            <person name="Pouget C."/>
            <person name="Morsli M."/>
            <person name="Huc-Brandt S."/>
            <person name="Pantel A."/>
            <person name="Dunyach-Remy C."/>
            <person name="Sotto A."/>
            <person name="Molle V."/>
            <person name="Lavigne J.-P."/>
        </authorList>
    </citation>
    <scope>NUCLEOTIDE SEQUENCE</scope>
    <source>
        <strain evidence="2">NSP012P</strain>
    </source>
</reference>
<dbReference type="InterPro" id="IPR029052">
    <property type="entry name" value="Metallo-depent_PP-like"/>
</dbReference>
<evidence type="ECO:0000313" key="4">
    <source>
        <dbReference type="Proteomes" id="UP001072952"/>
    </source>
</evidence>
<dbReference type="InterPro" id="IPR050126">
    <property type="entry name" value="Ap4A_hydrolase"/>
</dbReference>